<dbReference type="AlphaFoldDB" id="A0A1H2I4A0"/>
<dbReference type="GO" id="GO:0071111">
    <property type="term" value="F:cyclic-guanylate-specific phosphodiesterase activity"/>
    <property type="evidence" value="ECO:0007669"/>
    <property type="project" value="InterPro"/>
</dbReference>
<organism evidence="3 4">
    <name type="scientific">Pseudomonas pohangensis</name>
    <dbReference type="NCBI Taxonomy" id="364197"/>
    <lineage>
        <taxon>Bacteria</taxon>
        <taxon>Pseudomonadati</taxon>
        <taxon>Pseudomonadota</taxon>
        <taxon>Gammaproteobacteria</taxon>
        <taxon>Pseudomonadales</taxon>
        <taxon>Pseudomonadaceae</taxon>
        <taxon>Pseudomonas</taxon>
    </lineage>
</organism>
<evidence type="ECO:0000313" key="4">
    <source>
        <dbReference type="Proteomes" id="UP000243232"/>
    </source>
</evidence>
<dbReference type="SMART" id="SM00052">
    <property type="entry name" value="EAL"/>
    <property type="match status" value="1"/>
</dbReference>
<dbReference type="NCBIfam" id="TIGR00254">
    <property type="entry name" value="GGDEF"/>
    <property type="match status" value="1"/>
</dbReference>
<evidence type="ECO:0000259" key="1">
    <source>
        <dbReference type="PROSITE" id="PS50883"/>
    </source>
</evidence>
<feature type="domain" description="GGDEF" evidence="2">
    <location>
        <begin position="147"/>
        <end position="280"/>
    </location>
</feature>
<keyword evidence="4" id="KW-1185">Reference proteome</keyword>
<dbReference type="RefSeq" id="WP_231975045.1">
    <property type="nucleotide sequence ID" value="NZ_LT629785.1"/>
</dbReference>
<proteinExistence type="predicted"/>
<dbReference type="PROSITE" id="PS50883">
    <property type="entry name" value="EAL"/>
    <property type="match status" value="1"/>
</dbReference>
<dbReference type="InterPro" id="IPR000160">
    <property type="entry name" value="GGDEF_dom"/>
</dbReference>
<dbReference type="CDD" id="cd01948">
    <property type="entry name" value="EAL"/>
    <property type="match status" value="1"/>
</dbReference>
<accession>A0A1H2I4A0</accession>
<dbReference type="Proteomes" id="UP000243232">
    <property type="component" value="Chromosome I"/>
</dbReference>
<protein>
    <submittedName>
        <fullName evidence="3">Diguanylate cyclase/phosphodiesterase</fullName>
    </submittedName>
</protein>
<evidence type="ECO:0000259" key="2">
    <source>
        <dbReference type="PROSITE" id="PS50887"/>
    </source>
</evidence>
<dbReference type="InterPro" id="IPR029787">
    <property type="entry name" value="Nucleotide_cyclase"/>
</dbReference>
<dbReference type="CDD" id="cd01949">
    <property type="entry name" value="GGDEF"/>
    <property type="match status" value="1"/>
</dbReference>
<dbReference type="InterPro" id="IPR001633">
    <property type="entry name" value="EAL_dom"/>
</dbReference>
<dbReference type="PANTHER" id="PTHR33121:SF70">
    <property type="entry name" value="SIGNALING PROTEIN YKOW"/>
    <property type="match status" value="1"/>
</dbReference>
<dbReference type="Gene3D" id="3.20.20.450">
    <property type="entry name" value="EAL domain"/>
    <property type="match status" value="1"/>
</dbReference>
<feature type="domain" description="EAL" evidence="1">
    <location>
        <begin position="289"/>
        <end position="543"/>
    </location>
</feature>
<dbReference type="SUPFAM" id="SSF141868">
    <property type="entry name" value="EAL domain-like"/>
    <property type="match status" value="1"/>
</dbReference>
<gene>
    <name evidence="3" type="ORF">SAMN05216296_3484</name>
</gene>
<reference evidence="4" key="1">
    <citation type="submission" date="2016-10" db="EMBL/GenBank/DDBJ databases">
        <authorList>
            <person name="Varghese N."/>
            <person name="Submissions S."/>
        </authorList>
    </citation>
    <scope>NUCLEOTIDE SEQUENCE [LARGE SCALE GENOMIC DNA]</scope>
    <source>
        <strain evidence="4">DSM 17875</strain>
    </source>
</reference>
<dbReference type="SUPFAM" id="SSF55073">
    <property type="entry name" value="Nucleotide cyclase"/>
    <property type="match status" value="1"/>
</dbReference>
<dbReference type="InterPro" id="IPR050706">
    <property type="entry name" value="Cyclic-di-GMP_PDE-like"/>
</dbReference>
<dbReference type="InterPro" id="IPR035919">
    <property type="entry name" value="EAL_sf"/>
</dbReference>
<dbReference type="SMART" id="SM00267">
    <property type="entry name" value="GGDEF"/>
    <property type="match status" value="1"/>
</dbReference>
<dbReference type="PANTHER" id="PTHR33121">
    <property type="entry name" value="CYCLIC DI-GMP PHOSPHODIESTERASE PDEF"/>
    <property type="match status" value="1"/>
</dbReference>
<name>A0A1H2I4A0_9PSED</name>
<dbReference type="STRING" id="364197.SAMN05216296_3484"/>
<dbReference type="InterPro" id="IPR043128">
    <property type="entry name" value="Rev_trsase/Diguanyl_cyclase"/>
</dbReference>
<dbReference type="EMBL" id="LT629785">
    <property type="protein sequence ID" value="SDU38864.1"/>
    <property type="molecule type" value="Genomic_DNA"/>
</dbReference>
<sequence>MTSQSAAPRLLVLAEDAFWAERLGNLLLSLGQAGLLFAASSWEAGKRFCQDAPTLVFAEPGCLPAEGACIWPQVLLLDASPTTVPAQVQDWLARDSLNAEVLRRCLISLREHFNHQSKAGQDALTGIANRQSFQAQLAKRLEQGDNGQLILGYLDLDNFKQVNASLGQLGGDRLIRQVVSRLRGSFGQDALLARIGSDEFAILLEAPEKSGGWLEAQAAKAVEALAEPFWIDGESLLLGCSLGLVQERGLAGPDLMFWHAHIAMQHAKAHKGCTFQVYDEQVYSRAHSRADQEAELRLALRRDELELHYQPRLNLTSGKVVGLEALVRWRHPERGLLPPQEFIPLAEQTGLIVPLGYWVIARALRDAGWLHACGLPSLHMAMNLSFKQFLDSQLLPTMQHLIAGSTVDASCLEFELTETAMMSRSDYVLKTMQTLGELGARFSLDDFGTGFSSFSHLANLPIAVLKVDKTFVTGMVDSPEQRQMVKVIINLAHSLGLEVVAEGVETTQELDMLRQFGCDQVQGYLISHALPLSDLADFLIARDEHGVRQLRTVY</sequence>
<evidence type="ECO:0000313" key="3">
    <source>
        <dbReference type="EMBL" id="SDU38864.1"/>
    </source>
</evidence>
<dbReference type="Pfam" id="PF00990">
    <property type="entry name" value="GGDEF"/>
    <property type="match status" value="1"/>
</dbReference>
<dbReference type="Pfam" id="PF00563">
    <property type="entry name" value="EAL"/>
    <property type="match status" value="1"/>
</dbReference>
<dbReference type="PROSITE" id="PS50887">
    <property type="entry name" value="GGDEF"/>
    <property type="match status" value="1"/>
</dbReference>
<dbReference type="Gene3D" id="3.30.70.270">
    <property type="match status" value="1"/>
</dbReference>